<proteinExistence type="predicted"/>
<evidence type="ECO:0000313" key="2">
    <source>
        <dbReference type="Proteomes" id="UP000235220"/>
    </source>
</evidence>
<dbReference type="GeneID" id="109011159"/>
<dbReference type="OrthoDB" id="1623146at2759"/>
<name>A0A6P9EG47_JUGRE</name>
<accession>A0A6P9EG47</accession>
<evidence type="ECO:0000313" key="3">
    <source>
        <dbReference type="RefSeq" id="XP_035546316.1"/>
    </source>
</evidence>
<dbReference type="FunCoup" id="A0A6P9EG47">
    <property type="interactions" value="1"/>
</dbReference>
<feature type="region of interest" description="Disordered" evidence="1">
    <location>
        <begin position="1"/>
        <end position="30"/>
    </location>
</feature>
<reference evidence="3" key="1">
    <citation type="submission" date="2025-08" db="UniProtKB">
        <authorList>
            <consortium name="RefSeq"/>
        </authorList>
    </citation>
    <scope>IDENTIFICATION</scope>
    <source>
        <tissue evidence="3">Leaves</tissue>
    </source>
</reference>
<sequence length="189" mass="21596">MSMADCPEMQMPEGYPADHDGMETDSTITSESRTRNWHFFGTSNDVSLLESGLLQRNMDDMSDNYHVFQEKLGKQAIDPKLVSVMEYFRELYVHSQEVFVKIFPGRLHEHEMVKLLEKYETVVFPVLLKSTDAMKVRTLQRSLSIGSPRPLVKGGDQESPLKLEYFKVRTVYTNGASPRGDVQGSQVQK</sequence>
<dbReference type="PANTHER" id="PTHR37725:SF1">
    <property type="match status" value="1"/>
</dbReference>
<organism evidence="2 3">
    <name type="scientific">Juglans regia</name>
    <name type="common">English walnut</name>
    <dbReference type="NCBI Taxonomy" id="51240"/>
    <lineage>
        <taxon>Eukaryota</taxon>
        <taxon>Viridiplantae</taxon>
        <taxon>Streptophyta</taxon>
        <taxon>Embryophyta</taxon>
        <taxon>Tracheophyta</taxon>
        <taxon>Spermatophyta</taxon>
        <taxon>Magnoliopsida</taxon>
        <taxon>eudicotyledons</taxon>
        <taxon>Gunneridae</taxon>
        <taxon>Pentapetalae</taxon>
        <taxon>rosids</taxon>
        <taxon>fabids</taxon>
        <taxon>Fagales</taxon>
        <taxon>Juglandaceae</taxon>
        <taxon>Juglans</taxon>
    </lineage>
</organism>
<dbReference type="PANTHER" id="PTHR37725">
    <property type="match status" value="1"/>
</dbReference>
<dbReference type="AlphaFoldDB" id="A0A6P9EG47"/>
<dbReference type="KEGG" id="jre:109011159"/>
<keyword evidence="2" id="KW-1185">Reference proteome</keyword>
<evidence type="ECO:0000256" key="1">
    <source>
        <dbReference type="SAM" id="MobiDB-lite"/>
    </source>
</evidence>
<dbReference type="InParanoid" id="A0A6P9EG47"/>
<dbReference type="Proteomes" id="UP000235220">
    <property type="component" value="Chromosome 5"/>
</dbReference>
<gene>
    <name evidence="3" type="primary">LOC109011159</name>
</gene>
<protein>
    <submittedName>
        <fullName evidence="3">Uncharacterized protein LOC109011159</fullName>
    </submittedName>
</protein>
<dbReference type="RefSeq" id="XP_035546316.1">
    <property type="nucleotide sequence ID" value="XM_035690423.1"/>
</dbReference>